<evidence type="ECO:0000256" key="4">
    <source>
        <dbReference type="ARBA" id="ARBA00022679"/>
    </source>
</evidence>
<keyword evidence="3 7" id="KW-0489">Methyltransferase</keyword>
<dbReference type="CDD" id="cd11642">
    <property type="entry name" value="SUMT"/>
    <property type="match status" value="1"/>
</dbReference>
<dbReference type="InterPro" id="IPR035996">
    <property type="entry name" value="4pyrrol_Methylase_sf"/>
</dbReference>
<evidence type="ECO:0000256" key="2">
    <source>
        <dbReference type="ARBA" id="ARBA00012162"/>
    </source>
</evidence>
<dbReference type="PANTHER" id="PTHR45790">
    <property type="entry name" value="SIROHEME SYNTHASE-RELATED"/>
    <property type="match status" value="1"/>
</dbReference>
<comment type="subunit">
    <text evidence="1">Homodimer.</text>
</comment>
<dbReference type="InterPro" id="IPR006366">
    <property type="entry name" value="CobA/CysG_C"/>
</dbReference>
<keyword evidence="5" id="KW-0949">S-adenosyl-L-methionine</keyword>
<dbReference type="InterPro" id="IPR000878">
    <property type="entry name" value="4pyrrol_Mease"/>
</dbReference>
<gene>
    <name evidence="9" type="ORF">FAD_0339</name>
</gene>
<dbReference type="Gene3D" id="3.40.1010.10">
    <property type="entry name" value="Cobalt-precorrin-4 Transmethylase, Domain 1"/>
    <property type="match status" value="1"/>
</dbReference>
<evidence type="ECO:0000256" key="7">
    <source>
        <dbReference type="RuleBase" id="RU003960"/>
    </source>
</evidence>
<dbReference type="OrthoDB" id="6633at2157"/>
<evidence type="ECO:0000256" key="3">
    <source>
        <dbReference type="ARBA" id="ARBA00022603"/>
    </source>
</evidence>
<dbReference type="PANTHER" id="PTHR45790:SF3">
    <property type="entry name" value="S-ADENOSYL-L-METHIONINE-DEPENDENT UROPORPHYRINOGEN III METHYLTRANSFERASE, CHLOROPLASTIC"/>
    <property type="match status" value="1"/>
</dbReference>
<dbReference type="AlphaFoldDB" id="A0A1V0N280"/>
<dbReference type="GeneID" id="31675848"/>
<dbReference type="InterPro" id="IPR050161">
    <property type="entry name" value="Siro_Cobalamin_biosynth"/>
</dbReference>
<dbReference type="EMBL" id="CP015363">
    <property type="protein sequence ID" value="ARD84260.1"/>
    <property type="molecule type" value="Genomic_DNA"/>
</dbReference>
<protein>
    <recommendedName>
        <fullName evidence="2">uroporphyrinogen-III C-methyltransferase</fullName>
        <ecNumber evidence="2">2.1.1.107</ecNumber>
    </recommendedName>
</protein>
<dbReference type="Pfam" id="PF00590">
    <property type="entry name" value="TP_methylase"/>
    <property type="match status" value="1"/>
</dbReference>
<dbReference type="Proteomes" id="UP000192050">
    <property type="component" value="Chromosome"/>
</dbReference>
<name>A0A1V0N280_9ARCH</name>
<keyword evidence="4 7" id="KW-0808">Transferase</keyword>
<evidence type="ECO:0000259" key="8">
    <source>
        <dbReference type="Pfam" id="PF00590"/>
    </source>
</evidence>
<dbReference type="InterPro" id="IPR014776">
    <property type="entry name" value="4pyrrole_Mease_sub2"/>
</dbReference>
<dbReference type="FunFam" id="3.40.1010.10:FF:000001">
    <property type="entry name" value="Siroheme synthase"/>
    <property type="match status" value="1"/>
</dbReference>
<evidence type="ECO:0000313" key="9">
    <source>
        <dbReference type="EMBL" id="ARD84260.1"/>
    </source>
</evidence>
<dbReference type="InterPro" id="IPR014777">
    <property type="entry name" value="4pyrrole_Mease_sub1"/>
</dbReference>
<dbReference type="GO" id="GO:0019354">
    <property type="term" value="P:siroheme biosynthetic process"/>
    <property type="evidence" value="ECO:0007669"/>
    <property type="project" value="InterPro"/>
</dbReference>
<dbReference type="PROSITE" id="PS00840">
    <property type="entry name" value="SUMT_2"/>
    <property type="match status" value="1"/>
</dbReference>
<dbReference type="RefSeq" id="WP_081141511.1">
    <property type="nucleotide sequence ID" value="NZ_CP015363.1"/>
</dbReference>
<dbReference type="NCBIfam" id="TIGR01469">
    <property type="entry name" value="cobA_cysG_Cterm"/>
    <property type="match status" value="1"/>
</dbReference>
<dbReference type="NCBIfam" id="NF004790">
    <property type="entry name" value="PRK06136.1"/>
    <property type="match status" value="1"/>
</dbReference>
<evidence type="ECO:0000256" key="5">
    <source>
        <dbReference type="ARBA" id="ARBA00022691"/>
    </source>
</evidence>
<dbReference type="InterPro" id="IPR003043">
    <property type="entry name" value="Uropor_MeTrfase_CS"/>
</dbReference>
<dbReference type="GO" id="GO:0004851">
    <property type="term" value="F:uroporphyrin-III C-methyltransferase activity"/>
    <property type="evidence" value="ECO:0007669"/>
    <property type="project" value="UniProtKB-EC"/>
</dbReference>
<keyword evidence="6" id="KW-0627">Porphyrin biosynthesis</keyword>
<comment type="similarity">
    <text evidence="7">Belongs to the precorrin methyltransferase family.</text>
</comment>
<dbReference type="Gene3D" id="3.30.950.10">
    <property type="entry name" value="Methyltransferase, Cobalt-precorrin-4 Transmethylase, Domain 2"/>
    <property type="match status" value="1"/>
</dbReference>
<dbReference type="STRING" id="74969.FAD_0339"/>
<sequence length="429" mass="47870">MGKAYIVGCGPGNKDLLTIKAIKIIKNADAIIYDHLVNPEILDYATPGTRKIYVGKKPYVKRISQEEINKIIVNEALKYRTVARLKGGDPFVFGRGGEEIEELIRNNIEYEIIPGISSLTGVPESAGIPLTHRNVNHGVLVTTGNSVENLNIPDCRTFNCRMYTLVIFMGAHNLRDIVSRLLSSGYDPALPIALIENGTYNYQKTYTGKLGDIDYSYDDSPSLIVIGDVVQYHKEFSRSEHRIYSGKIVTLFYDLYAPDTDDLENEGITVFKIRCADVFPGNMQTAQLYRKNIAFYGCYTDMLMDILRSSGFDLRWLGKIATDSTGKALLQSYGIFDTTDISESGNDYIWIGSGKEKELQAVKVKPLEMGSYIDDYVKKSDLVIIGGQSDTLPEGIEVKDGAGVIRIEYPYEGLYSKVMSYFGDGDEKN</sequence>
<dbReference type="EC" id="2.1.1.107" evidence="2"/>
<feature type="domain" description="Tetrapyrrole methylase" evidence="8">
    <location>
        <begin position="5"/>
        <end position="213"/>
    </location>
</feature>
<accession>A0A1V0N280</accession>
<dbReference type="GO" id="GO:0032259">
    <property type="term" value="P:methylation"/>
    <property type="evidence" value="ECO:0007669"/>
    <property type="project" value="UniProtKB-KW"/>
</dbReference>
<dbReference type="KEGG" id="fai:FAD_0339"/>
<reference evidence="9 10" key="1">
    <citation type="submission" date="2011-10" db="EMBL/GenBank/DDBJ databases">
        <title>Metabolic and evolutionary patterns in the extreme acidophile Ferroplasma acidiphilum.</title>
        <authorList>
            <person name="Golyshina O.V."/>
            <person name="Kozyavkin S.A."/>
            <person name="Tatusov R.L."/>
            <person name="Slesarev A.I."/>
            <person name="Golyshin P.N."/>
        </authorList>
    </citation>
    <scope>NUCLEOTIDE SEQUENCE [LARGE SCALE GENOMIC DNA]</scope>
    <source>
        <strain evidence="10">Y</strain>
    </source>
</reference>
<organism evidence="9 10">
    <name type="scientific">Ferroplasma acidiphilum</name>
    <dbReference type="NCBI Taxonomy" id="74969"/>
    <lineage>
        <taxon>Archaea</taxon>
        <taxon>Methanobacteriati</taxon>
        <taxon>Thermoplasmatota</taxon>
        <taxon>Thermoplasmata</taxon>
        <taxon>Thermoplasmatales</taxon>
        <taxon>Ferroplasmaceae</taxon>
        <taxon>Ferroplasma</taxon>
    </lineage>
</organism>
<dbReference type="SUPFAM" id="SSF53790">
    <property type="entry name" value="Tetrapyrrole methylase"/>
    <property type="match status" value="1"/>
</dbReference>
<proteinExistence type="inferred from homology"/>
<evidence type="ECO:0000313" key="10">
    <source>
        <dbReference type="Proteomes" id="UP000192050"/>
    </source>
</evidence>
<keyword evidence="10" id="KW-1185">Reference proteome</keyword>
<evidence type="ECO:0000256" key="1">
    <source>
        <dbReference type="ARBA" id="ARBA00011738"/>
    </source>
</evidence>
<evidence type="ECO:0000256" key="6">
    <source>
        <dbReference type="ARBA" id="ARBA00023244"/>
    </source>
</evidence>